<keyword evidence="2" id="KW-1185">Reference proteome</keyword>
<protein>
    <submittedName>
        <fullName evidence="1">Uncharacterized protein</fullName>
    </submittedName>
</protein>
<gene>
    <name evidence="1" type="ORF">D7X96_36715</name>
</gene>
<name>A0A3A8Q164_9BACT</name>
<reference evidence="2" key="1">
    <citation type="submission" date="2018-09" db="EMBL/GenBank/DDBJ databases">
        <authorList>
            <person name="Livingstone P.G."/>
            <person name="Whitworth D.E."/>
        </authorList>
    </citation>
    <scope>NUCLEOTIDE SEQUENCE [LARGE SCALE GENOMIC DNA]</scope>
    <source>
        <strain evidence="2">AB047A</strain>
    </source>
</reference>
<dbReference type="OrthoDB" id="5501738at2"/>
<evidence type="ECO:0000313" key="2">
    <source>
        <dbReference type="Proteomes" id="UP000282656"/>
    </source>
</evidence>
<dbReference type="EMBL" id="RAWM01000189">
    <property type="protein sequence ID" value="RKH58562.1"/>
    <property type="molecule type" value="Genomic_DNA"/>
</dbReference>
<organism evidence="1 2">
    <name type="scientific">Corallococcus interemptor</name>
    <dbReference type="NCBI Taxonomy" id="2316720"/>
    <lineage>
        <taxon>Bacteria</taxon>
        <taxon>Pseudomonadati</taxon>
        <taxon>Myxococcota</taxon>
        <taxon>Myxococcia</taxon>
        <taxon>Myxococcales</taxon>
        <taxon>Cystobacterineae</taxon>
        <taxon>Myxococcaceae</taxon>
        <taxon>Corallococcus</taxon>
    </lineage>
</organism>
<evidence type="ECO:0000313" key="1">
    <source>
        <dbReference type="EMBL" id="RKH58562.1"/>
    </source>
</evidence>
<comment type="caution">
    <text evidence="1">The sequence shown here is derived from an EMBL/GenBank/DDBJ whole genome shotgun (WGS) entry which is preliminary data.</text>
</comment>
<dbReference type="AlphaFoldDB" id="A0A3A8Q164"/>
<accession>A0A3A8Q164</accession>
<proteinExistence type="predicted"/>
<dbReference type="Proteomes" id="UP000282656">
    <property type="component" value="Unassembled WGS sequence"/>
</dbReference>
<sequence length="296" mass="31794">MTVALGPGYGPSRWRGGSRTVFPEPFMRRIACLAAFAALSTTACGDNLPTKEEIDDATARVERLAASTHQVRGAFEMLGLMPVYTCGEPRRTFLNHAVEGLSASVTCATARVQAVDDVTDSVVVSFPSGGCDVHGLRFTGRAVLEYRGGEDLMEMKADLRELAVDGQSLQAKVGYGTCADETRLFAEVEGRVPNREDHTFHINSTVGKRDGLPIIGGTSLVFDGPGELTGPSGTDRITVTSLEYEVGNYLPKEGTAVVETANGHRLSLAFHPVLWRVGRVEVTVDDKEPVTVPVVR</sequence>